<proteinExistence type="predicted"/>
<sequence>MTTTDLPDVRLRNMSDAEFTRRYATDRFTASVITNRLHYVVEHMSTGFLREAFSPIIRDWYDFACTISGPPEQDYPMSVVSNSLVVFLGTMGDAVRNTVIEYGPENLRPGDVLIGNDPYRTGTHVNDILFIHPVFHDDRIVAFVNIRAHQLDMGGTVPGGFSGTKNNKYEEGLTIPPVLLYSAGKPVRSTFSLIFDNSRFGDILLPDFKSCYQQLHLGARLIRENLDRYGAEPLLGTLRYAVDTSAERMREAIARIPDGDYVGTGLVDADGLDDTEEFRIKVTLIKRGEHIEAELSGTSRQARTSINASMLDSKTAVGVAITMLLDPSTPFTSGTWRTIDMACPPGSLLNAMPPSGASMMFWEITTTLVCAVFDALNPVLGERAVAGDYGSLSLHNATGVLPDGTPWATAAQCGGEHGPWGATGDGDGDSYTVLFMLNNLDPATEAIEHDVPVVLLRKEATVDTAGPGFNRGGAATMRDSLWLTDASAYCSPFRTKVPSGVGAHGGGDGKLGAVWMFPPDAARIRERGGLVPHAPDVYGGTVPVGGMLDPTTKELDPQGRYFYFASQPSWDSKAGAMFRYLTNGGGGWGDPRTRDPERVLRDVRDGYVSVVGAKADYGVVVLGDPDDDPEGITVDADATRALRDDVAG</sequence>
<protein>
    <submittedName>
        <fullName evidence="2">N-methylhydantoinase B</fullName>
    </submittedName>
</protein>
<dbReference type="GO" id="GO:0006749">
    <property type="term" value="P:glutathione metabolic process"/>
    <property type="evidence" value="ECO:0007669"/>
    <property type="project" value="TreeGrafter"/>
</dbReference>
<dbReference type="AlphaFoldDB" id="A0A4R1HVJ7"/>
<organism evidence="2 3">
    <name type="scientific">Pseudonocardia endophytica</name>
    <dbReference type="NCBI Taxonomy" id="401976"/>
    <lineage>
        <taxon>Bacteria</taxon>
        <taxon>Bacillati</taxon>
        <taxon>Actinomycetota</taxon>
        <taxon>Actinomycetes</taxon>
        <taxon>Pseudonocardiales</taxon>
        <taxon>Pseudonocardiaceae</taxon>
        <taxon>Pseudonocardia</taxon>
    </lineage>
</organism>
<dbReference type="GO" id="GO:0005829">
    <property type="term" value="C:cytosol"/>
    <property type="evidence" value="ECO:0007669"/>
    <property type="project" value="TreeGrafter"/>
</dbReference>
<reference evidence="2 3" key="1">
    <citation type="submission" date="2019-03" db="EMBL/GenBank/DDBJ databases">
        <title>Sequencing the genomes of 1000 actinobacteria strains.</title>
        <authorList>
            <person name="Klenk H.-P."/>
        </authorList>
    </citation>
    <scope>NUCLEOTIDE SEQUENCE [LARGE SCALE GENOMIC DNA]</scope>
    <source>
        <strain evidence="2 3">DSM 44969</strain>
    </source>
</reference>
<dbReference type="InterPro" id="IPR003692">
    <property type="entry name" value="Hydantoinase_B"/>
</dbReference>
<dbReference type="PANTHER" id="PTHR11365:SF23">
    <property type="entry name" value="HYPOTHETICAL 5-OXOPROLINASE (EUROFUNG)-RELATED"/>
    <property type="match status" value="1"/>
</dbReference>
<dbReference type="GO" id="GO:0017168">
    <property type="term" value="F:5-oxoprolinase (ATP-hydrolyzing) activity"/>
    <property type="evidence" value="ECO:0007669"/>
    <property type="project" value="TreeGrafter"/>
</dbReference>
<name>A0A4R1HVJ7_PSEEN</name>
<dbReference type="Pfam" id="PF02538">
    <property type="entry name" value="Hydantoinase_B"/>
    <property type="match status" value="1"/>
</dbReference>
<dbReference type="InterPro" id="IPR045079">
    <property type="entry name" value="Oxoprolinase-like"/>
</dbReference>
<evidence type="ECO:0000313" key="3">
    <source>
        <dbReference type="Proteomes" id="UP000295560"/>
    </source>
</evidence>
<dbReference type="Proteomes" id="UP000295560">
    <property type="component" value="Unassembled WGS sequence"/>
</dbReference>
<comment type="caution">
    <text evidence="2">The sequence shown here is derived from an EMBL/GenBank/DDBJ whole genome shotgun (WGS) entry which is preliminary data.</text>
</comment>
<evidence type="ECO:0000259" key="1">
    <source>
        <dbReference type="Pfam" id="PF02538"/>
    </source>
</evidence>
<dbReference type="PANTHER" id="PTHR11365">
    <property type="entry name" value="5-OXOPROLINASE RELATED"/>
    <property type="match status" value="1"/>
</dbReference>
<keyword evidence="3" id="KW-1185">Reference proteome</keyword>
<gene>
    <name evidence="2" type="ORF">EV378_2612</name>
</gene>
<evidence type="ECO:0000313" key="2">
    <source>
        <dbReference type="EMBL" id="TCK26767.1"/>
    </source>
</evidence>
<dbReference type="RefSeq" id="WP_243653427.1">
    <property type="nucleotide sequence ID" value="NZ_SMFZ01000001.1"/>
</dbReference>
<feature type="domain" description="Hydantoinase B/oxoprolinase" evidence="1">
    <location>
        <begin position="26"/>
        <end position="591"/>
    </location>
</feature>
<accession>A0A4R1HVJ7</accession>
<dbReference type="EMBL" id="SMFZ01000001">
    <property type="protein sequence ID" value="TCK26767.1"/>
    <property type="molecule type" value="Genomic_DNA"/>
</dbReference>